<organism evidence="1 2">
    <name type="scientific">Nannocystis pusilla</name>
    <dbReference type="NCBI Taxonomy" id="889268"/>
    <lineage>
        <taxon>Bacteria</taxon>
        <taxon>Pseudomonadati</taxon>
        <taxon>Myxococcota</taxon>
        <taxon>Polyangia</taxon>
        <taxon>Nannocystales</taxon>
        <taxon>Nannocystaceae</taxon>
        <taxon>Nannocystis</taxon>
    </lineage>
</organism>
<reference evidence="1" key="1">
    <citation type="submission" date="2022-11" db="EMBL/GenBank/DDBJ databases">
        <title>Minimal conservation of predation-associated metabolite biosynthetic gene clusters underscores biosynthetic potential of Myxococcota including descriptions for ten novel species: Archangium lansinium sp. nov., Myxococcus landrumus sp. nov., Nannocystis bai.</title>
        <authorList>
            <person name="Ahearne A."/>
            <person name="Stevens C."/>
            <person name="Phillips K."/>
        </authorList>
    </citation>
    <scope>NUCLEOTIDE SEQUENCE</scope>
    <source>
        <strain evidence="1">Na p29</strain>
    </source>
</reference>
<name>A0A9X3EIY1_9BACT</name>
<dbReference type="AlphaFoldDB" id="A0A9X3EIY1"/>
<evidence type="ECO:0000313" key="2">
    <source>
        <dbReference type="Proteomes" id="UP001150924"/>
    </source>
</evidence>
<gene>
    <name evidence="1" type="ORF">OV079_02890</name>
</gene>
<accession>A0A9X3EIY1</accession>
<protein>
    <submittedName>
        <fullName evidence="1">Uncharacterized protein</fullName>
    </submittedName>
</protein>
<sequence length="120" mass="12723">MKTTDSPSVMAFTLVPSDRKTGAFSPVDVVLAVGEVIVSSVRPEFVLELELVFNVSLSVSVDGLSVIWTVVGVVLEAVVPVSPLSPHAAARARMIAISCRSVMLGSCHSHDWCATDRKSV</sequence>
<comment type="caution">
    <text evidence="1">The sequence shown here is derived from an EMBL/GenBank/DDBJ whole genome shotgun (WGS) entry which is preliminary data.</text>
</comment>
<dbReference type="Proteomes" id="UP001150924">
    <property type="component" value="Unassembled WGS sequence"/>
</dbReference>
<evidence type="ECO:0000313" key="1">
    <source>
        <dbReference type="EMBL" id="MCY1004531.1"/>
    </source>
</evidence>
<dbReference type="RefSeq" id="WP_267766085.1">
    <property type="nucleotide sequence ID" value="NZ_JAPNKE010000002.1"/>
</dbReference>
<keyword evidence="2" id="KW-1185">Reference proteome</keyword>
<dbReference type="EMBL" id="JAPNKE010000002">
    <property type="protein sequence ID" value="MCY1004531.1"/>
    <property type="molecule type" value="Genomic_DNA"/>
</dbReference>
<proteinExistence type="predicted"/>